<dbReference type="HOGENOM" id="CLU_3436773_0_0_9"/>
<protein>
    <submittedName>
        <fullName evidence="1">Uncharacterized protein</fullName>
    </submittedName>
</protein>
<dbReference type="Proteomes" id="UP000000543">
    <property type="component" value="Chromosome"/>
</dbReference>
<gene>
    <name evidence="1" type="ordered locus">SH1085</name>
</gene>
<evidence type="ECO:0000313" key="2">
    <source>
        <dbReference type="Proteomes" id="UP000000543"/>
    </source>
</evidence>
<proteinExistence type="predicted"/>
<sequence>MSFLGSFLYSKI</sequence>
<name>Q4L7I1_STAHJ</name>
<dbReference type="KEGG" id="sha:SH1085"/>
<organism evidence="1 2">
    <name type="scientific">Staphylococcus haemolyticus (strain JCSC1435)</name>
    <dbReference type="NCBI Taxonomy" id="279808"/>
    <lineage>
        <taxon>Bacteria</taxon>
        <taxon>Bacillati</taxon>
        <taxon>Bacillota</taxon>
        <taxon>Bacilli</taxon>
        <taxon>Bacillales</taxon>
        <taxon>Staphylococcaceae</taxon>
        <taxon>Staphylococcus</taxon>
    </lineage>
</organism>
<dbReference type="EMBL" id="AP006716">
    <property type="protein sequence ID" value="BAE04394.1"/>
    <property type="molecule type" value="Genomic_DNA"/>
</dbReference>
<evidence type="ECO:0000313" key="1">
    <source>
        <dbReference type="EMBL" id="BAE04394.1"/>
    </source>
</evidence>
<accession>Q4L7I1</accession>
<reference evidence="1 2" key="1">
    <citation type="journal article" date="2005" name="J. Bacteriol.">
        <title>Whole-genome sequencing of Staphylococcus haemolyticus uncovers the extreme plasticity of its genome and the evolution of human-colonizing staphylococcal species.</title>
        <authorList>
            <person name="Takeuchi F."/>
            <person name="Watanabe S."/>
            <person name="Baba T."/>
            <person name="Yuzawa H."/>
            <person name="Ito T."/>
            <person name="Morimoto Y."/>
            <person name="Kuroda M."/>
            <person name="Cui L."/>
            <person name="Takahashi M."/>
            <person name="Ankai A."/>
            <person name="Baba S."/>
            <person name="Fukui S."/>
            <person name="Lee J.C."/>
            <person name="Hiramatsu K."/>
        </authorList>
    </citation>
    <scope>NUCLEOTIDE SEQUENCE [LARGE SCALE GENOMIC DNA]</scope>
    <source>
        <strain evidence="1 2">JCSC1435</strain>
    </source>
</reference>